<feature type="transmembrane region" description="Helical" evidence="1">
    <location>
        <begin position="82"/>
        <end position="101"/>
    </location>
</feature>
<accession>A0A4R6DM38</accession>
<comment type="caution">
    <text evidence="2">The sequence shown here is derived from an EMBL/GenBank/DDBJ whole genome shotgun (WGS) entry which is preliminary data.</text>
</comment>
<evidence type="ECO:0000256" key="1">
    <source>
        <dbReference type="SAM" id="Phobius"/>
    </source>
</evidence>
<evidence type="ECO:0000313" key="2">
    <source>
        <dbReference type="EMBL" id="TDN45208.1"/>
    </source>
</evidence>
<dbReference type="Proteomes" id="UP000295764">
    <property type="component" value="Unassembled WGS sequence"/>
</dbReference>
<reference evidence="2 3" key="1">
    <citation type="submission" date="2019-03" db="EMBL/GenBank/DDBJ databases">
        <title>Genomic analyses of the natural microbiome of Caenorhabditis elegans.</title>
        <authorList>
            <person name="Samuel B."/>
        </authorList>
    </citation>
    <scope>NUCLEOTIDE SEQUENCE [LARGE SCALE GENOMIC DNA]</scope>
    <source>
        <strain evidence="2 3">JUb65</strain>
    </source>
</reference>
<sequence length="110" mass="11102">MPAAARLIAIAALLLVAAAANLAARSEPVGRWLPLLVVAVVGAVVAGAPTRLWPLPAIWLVATLLVTTTGVPVDAAVLTPSLVAGGVALVAAVAADVVPVLRDRHRRART</sequence>
<keyword evidence="1" id="KW-0472">Membrane</keyword>
<dbReference type="AlphaFoldDB" id="A0A4R6DM38"/>
<keyword evidence="1" id="KW-0812">Transmembrane</keyword>
<protein>
    <submittedName>
        <fullName evidence="2">Uncharacterized protein</fullName>
    </submittedName>
</protein>
<feature type="transmembrane region" description="Helical" evidence="1">
    <location>
        <begin position="57"/>
        <end position="76"/>
    </location>
</feature>
<keyword evidence="1" id="KW-1133">Transmembrane helix</keyword>
<name>A0A4R6DM38_9MICO</name>
<evidence type="ECO:0000313" key="3">
    <source>
        <dbReference type="Proteomes" id="UP000295764"/>
    </source>
</evidence>
<feature type="transmembrane region" description="Helical" evidence="1">
    <location>
        <begin position="33"/>
        <end position="50"/>
    </location>
</feature>
<gene>
    <name evidence="2" type="ORF">EDF64_103132</name>
</gene>
<proteinExistence type="predicted"/>
<organism evidence="2 3">
    <name type="scientific">Curtobacterium flaccumfaciens</name>
    <dbReference type="NCBI Taxonomy" id="2035"/>
    <lineage>
        <taxon>Bacteria</taxon>
        <taxon>Bacillati</taxon>
        <taxon>Actinomycetota</taxon>
        <taxon>Actinomycetes</taxon>
        <taxon>Micrococcales</taxon>
        <taxon>Microbacteriaceae</taxon>
        <taxon>Curtobacterium</taxon>
    </lineage>
</organism>
<dbReference type="EMBL" id="SNVW01000003">
    <property type="protein sequence ID" value="TDN45208.1"/>
    <property type="molecule type" value="Genomic_DNA"/>
</dbReference>